<dbReference type="EC" id="2.7.8.26" evidence="5 19"/>
<keyword evidence="7 19" id="KW-1003">Cell membrane</keyword>
<evidence type="ECO:0000313" key="21">
    <source>
        <dbReference type="Proteomes" id="UP000005444"/>
    </source>
</evidence>
<evidence type="ECO:0000256" key="16">
    <source>
        <dbReference type="ARBA" id="ARBA00032853"/>
    </source>
</evidence>
<feature type="transmembrane region" description="Helical" evidence="19">
    <location>
        <begin position="186"/>
        <end position="215"/>
    </location>
</feature>
<dbReference type="InterPro" id="IPR003805">
    <property type="entry name" value="CobS"/>
</dbReference>
<evidence type="ECO:0000256" key="9">
    <source>
        <dbReference type="ARBA" id="ARBA00022679"/>
    </source>
</evidence>
<dbReference type="GO" id="GO:0009236">
    <property type="term" value="P:cobalamin biosynthetic process"/>
    <property type="evidence" value="ECO:0007669"/>
    <property type="project" value="UniProtKB-UniRule"/>
</dbReference>
<evidence type="ECO:0000256" key="7">
    <source>
        <dbReference type="ARBA" id="ARBA00022475"/>
    </source>
</evidence>
<feature type="transmembrane region" description="Helical" evidence="19">
    <location>
        <begin position="38"/>
        <end position="59"/>
    </location>
</feature>
<name>G8PEM5_PEDCP</name>
<comment type="catalytic activity">
    <reaction evidence="17 19">
        <text>alpha-ribazole + adenosylcob(III)inamide-GDP = adenosylcob(III)alamin + GMP + H(+)</text>
        <dbReference type="Rhea" id="RHEA:16049"/>
        <dbReference type="ChEBI" id="CHEBI:10329"/>
        <dbReference type="ChEBI" id="CHEBI:15378"/>
        <dbReference type="ChEBI" id="CHEBI:18408"/>
        <dbReference type="ChEBI" id="CHEBI:58115"/>
        <dbReference type="ChEBI" id="CHEBI:60487"/>
        <dbReference type="EC" id="2.7.8.26"/>
    </reaction>
</comment>
<dbReference type="PANTHER" id="PTHR34148">
    <property type="entry name" value="ADENOSYLCOBINAMIDE-GDP RIBAZOLETRANSFERASE"/>
    <property type="match status" value="1"/>
</dbReference>
<evidence type="ECO:0000256" key="3">
    <source>
        <dbReference type="ARBA" id="ARBA00004663"/>
    </source>
</evidence>
<evidence type="ECO:0000256" key="18">
    <source>
        <dbReference type="ARBA" id="ARBA00049504"/>
    </source>
</evidence>
<keyword evidence="11 19" id="KW-0460">Magnesium</keyword>
<comment type="catalytic activity">
    <reaction evidence="18 19">
        <text>alpha-ribazole 5'-phosphate + adenosylcob(III)inamide-GDP = adenosylcob(III)alamin 5'-phosphate + GMP + H(+)</text>
        <dbReference type="Rhea" id="RHEA:23560"/>
        <dbReference type="ChEBI" id="CHEBI:15378"/>
        <dbReference type="ChEBI" id="CHEBI:57918"/>
        <dbReference type="ChEBI" id="CHEBI:58115"/>
        <dbReference type="ChEBI" id="CHEBI:60487"/>
        <dbReference type="ChEBI" id="CHEBI:60493"/>
        <dbReference type="EC" id="2.7.8.26"/>
    </reaction>
</comment>
<evidence type="ECO:0000256" key="4">
    <source>
        <dbReference type="ARBA" id="ARBA00010561"/>
    </source>
</evidence>
<evidence type="ECO:0000256" key="10">
    <source>
        <dbReference type="ARBA" id="ARBA00022692"/>
    </source>
</evidence>
<evidence type="ECO:0000256" key="1">
    <source>
        <dbReference type="ARBA" id="ARBA00001946"/>
    </source>
</evidence>
<keyword evidence="10 19" id="KW-0812">Transmembrane</keyword>
<evidence type="ECO:0000256" key="17">
    <source>
        <dbReference type="ARBA" id="ARBA00048623"/>
    </source>
</evidence>
<dbReference type="PANTHER" id="PTHR34148:SF1">
    <property type="entry name" value="ADENOSYLCOBINAMIDE-GDP RIBAZOLETRANSFERASE"/>
    <property type="match status" value="1"/>
</dbReference>
<dbReference type="RefSeq" id="WP_014215828.1">
    <property type="nucleotide sequence ID" value="NC_016605.1"/>
</dbReference>
<accession>G8PEM5</accession>
<evidence type="ECO:0000256" key="15">
    <source>
        <dbReference type="ARBA" id="ARBA00032605"/>
    </source>
</evidence>
<keyword evidence="12 19" id="KW-1133">Transmembrane helix</keyword>
<dbReference type="KEGG" id="pce:PECL_1410"/>
<comment type="function">
    <text evidence="14 19">Joins adenosylcobinamide-GDP and alpha-ribazole to generate adenosylcobalamin (Ado-cobalamin). Also synthesizes adenosylcobalamin 5'-phosphate from adenosylcobinamide-GDP and alpha-ribazole 5'-phosphate.</text>
</comment>
<evidence type="ECO:0000313" key="20">
    <source>
        <dbReference type="EMBL" id="AEV95634.1"/>
    </source>
</evidence>
<evidence type="ECO:0000256" key="8">
    <source>
        <dbReference type="ARBA" id="ARBA00022573"/>
    </source>
</evidence>
<dbReference type="Proteomes" id="UP000005444">
    <property type="component" value="Chromosome"/>
</dbReference>
<comment type="subcellular location">
    <subcellularLocation>
        <location evidence="2 19">Cell membrane</location>
        <topology evidence="2 19">Multi-pass membrane protein</topology>
    </subcellularLocation>
</comment>
<proteinExistence type="inferred from homology"/>
<organism evidence="20 21">
    <name type="scientific">Pediococcus claussenii (strain ATCC BAA-344 / DSM 14800 / JCM 18046 / KCTC 3811 / LMG 21948 / P06)</name>
    <dbReference type="NCBI Taxonomy" id="701521"/>
    <lineage>
        <taxon>Bacteria</taxon>
        <taxon>Bacillati</taxon>
        <taxon>Bacillota</taxon>
        <taxon>Bacilli</taxon>
        <taxon>Lactobacillales</taxon>
        <taxon>Lactobacillaceae</taxon>
        <taxon>Pediococcus</taxon>
    </lineage>
</organism>
<reference evidence="20 21" key="1">
    <citation type="journal article" date="2012" name="J. Bacteriol.">
        <title>Complete Genome Sequence of the Beer Spoilage Organism Pediococcus claussenii ATCC BAA-344T.</title>
        <authorList>
            <person name="Pittet V."/>
            <person name="Abegunde T."/>
            <person name="Marfleet T."/>
            <person name="Haakensen M."/>
            <person name="Morrow K."/>
            <person name="Jayaprakash T."/>
            <person name="Schroeder K."/>
            <person name="Trost B."/>
            <person name="Byrns S."/>
            <person name="Bergsveinson J."/>
            <person name="Kusalik A."/>
            <person name="Ziola B."/>
        </authorList>
    </citation>
    <scope>NUCLEOTIDE SEQUENCE [LARGE SCALE GENOMIC DNA]</scope>
    <source>
        <strain evidence="20 21">ATCC BAA-344</strain>
    </source>
</reference>
<evidence type="ECO:0000256" key="5">
    <source>
        <dbReference type="ARBA" id="ARBA00013200"/>
    </source>
</evidence>
<dbReference type="UniPathway" id="UPA00148">
    <property type="reaction ID" value="UER00238"/>
</dbReference>
<dbReference type="GO" id="GO:0008818">
    <property type="term" value="F:cobalamin 5'-phosphate synthase activity"/>
    <property type="evidence" value="ECO:0007669"/>
    <property type="project" value="UniProtKB-UniRule"/>
</dbReference>
<feature type="transmembrane region" description="Helical" evidence="19">
    <location>
        <begin position="235"/>
        <end position="258"/>
    </location>
</feature>
<feature type="transmembrane region" description="Helical" evidence="19">
    <location>
        <begin position="140"/>
        <end position="165"/>
    </location>
</feature>
<evidence type="ECO:0000256" key="13">
    <source>
        <dbReference type="ARBA" id="ARBA00023136"/>
    </source>
</evidence>
<evidence type="ECO:0000256" key="2">
    <source>
        <dbReference type="ARBA" id="ARBA00004651"/>
    </source>
</evidence>
<feature type="transmembrane region" description="Helical" evidence="19">
    <location>
        <begin position="112"/>
        <end position="134"/>
    </location>
</feature>
<dbReference type="Pfam" id="PF02654">
    <property type="entry name" value="CobS"/>
    <property type="match status" value="1"/>
</dbReference>
<dbReference type="EMBL" id="CP003137">
    <property type="protein sequence ID" value="AEV95634.1"/>
    <property type="molecule type" value="Genomic_DNA"/>
</dbReference>
<keyword evidence="21" id="KW-1185">Reference proteome</keyword>
<dbReference type="NCBIfam" id="TIGR00317">
    <property type="entry name" value="cobS"/>
    <property type="match status" value="1"/>
</dbReference>
<comment type="similarity">
    <text evidence="4 19">Belongs to the CobS family.</text>
</comment>
<comment type="cofactor">
    <cofactor evidence="1 19">
        <name>Mg(2+)</name>
        <dbReference type="ChEBI" id="CHEBI:18420"/>
    </cofactor>
</comment>
<evidence type="ECO:0000256" key="19">
    <source>
        <dbReference type="HAMAP-Rule" id="MF_00719"/>
    </source>
</evidence>
<dbReference type="HOGENOM" id="CLU_057426_1_2_9"/>
<sequence>MRKIGILNALIIYFQFFTRIPINKMFKDPQREFNRGMQYLTIFGLVLGVIEAAIFYLVTFLFPVWFAWILILIFDGILTGGFHLDAVADTADGMFSSRSADKIHAIMKDSRLGTMGALALIFYYISMIGCAVIISQHFGVLTNVLLVAITIMNTKTGISLVFFNIKNADAENGLLKSWGHISKGKMLFDIGVFLIVTGAALGLKGLIAAILSFLFVPVYKNWIYKRIGGFTGDTVGAFADIYQVIFLLSFLVVIRLWILF</sequence>
<evidence type="ECO:0000256" key="11">
    <source>
        <dbReference type="ARBA" id="ARBA00022842"/>
    </source>
</evidence>
<feature type="transmembrane region" description="Helical" evidence="19">
    <location>
        <begin position="6"/>
        <end position="26"/>
    </location>
</feature>
<protein>
    <recommendedName>
        <fullName evidence="6 19">Adenosylcobinamide-GDP ribazoletransferase</fullName>
        <ecNumber evidence="5 19">2.7.8.26</ecNumber>
    </recommendedName>
    <alternativeName>
        <fullName evidence="16 19">Cobalamin synthase</fullName>
    </alternativeName>
    <alternativeName>
        <fullName evidence="15 19">Cobalamin-5'-phosphate synthase</fullName>
    </alternativeName>
</protein>
<evidence type="ECO:0000256" key="6">
    <source>
        <dbReference type="ARBA" id="ARBA00015850"/>
    </source>
</evidence>
<dbReference type="PATRIC" id="fig|701521.8.peg.1314"/>
<keyword evidence="8 19" id="KW-0169">Cobalamin biosynthesis</keyword>
<evidence type="ECO:0000256" key="14">
    <source>
        <dbReference type="ARBA" id="ARBA00025228"/>
    </source>
</evidence>
<dbReference type="GO" id="GO:0005886">
    <property type="term" value="C:plasma membrane"/>
    <property type="evidence" value="ECO:0007669"/>
    <property type="project" value="UniProtKB-SubCell"/>
</dbReference>
<dbReference type="eggNOG" id="COG0368">
    <property type="taxonomic scope" value="Bacteria"/>
</dbReference>
<keyword evidence="13 19" id="KW-0472">Membrane</keyword>
<keyword evidence="9 19" id="KW-0808">Transferase</keyword>
<feature type="transmembrane region" description="Helical" evidence="19">
    <location>
        <begin position="65"/>
        <end position="88"/>
    </location>
</feature>
<comment type="pathway">
    <text evidence="3 19">Cofactor biosynthesis; adenosylcobalamin biosynthesis; adenosylcobalamin from cob(II)yrinate a,c-diamide: step 7/7.</text>
</comment>
<dbReference type="AlphaFoldDB" id="G8PEM5"/>
<dbReference type="GO" id="GO:0051073">
    <property type="term" value="F:adenosylcobinamide-GDP ribazoletransferase activity"/>
    <property type="evidence" value="ECO:0007669"/>
    <property type="project" value="UniProtKB-UniRule"/>
</dbReference>
<dbReference type="STRING" id="701521.PECL_1410"/>
<dbReference type="HAMAP" id="MF_00719">
    <property type="entry name" value="CobS"/>
    <property type="match status" value="1"/>
</dbReference>
<evidence type="ECO:0000256" key="12">
    <source>
        <dbReference type="ARBA" id="ARBA00022989"/>
    </source>
</evidence>
<gene>
    <name evidence="19 20" type="primary">cobS</name>
    <name evidence="20" type="ordered locus">PECL_1410</name>
</gene>